<accession>A0A2P6PT17</accession>
<gene>
    <name evidence="1" type="ORF">RchiOBHm_Chr6g0279651</name>
</gene>
<dbReference type="EMBL" id="PDCK01000044">
    <property type="protein sequence ID" value="PRQ25078.1"/>
    <property type="molecule type" value="Genomic_DNA"/>
</dbReference>
<keyword evidence="2" id="KW-1185">Reference proteome</keyword>
<name>A0A2P6PT17_ROSCH</name>
<evidence type="ECO:0000313" key="2">
    <source>
        <dbReference type="Proteomes" id="UP000238479"/>
    </source>
</evidence>
<reference evidence="1 2" key="1">
    <citation type="journal article" date="2018" name="Nat. Genet.">
        <title>The Rosa genome provides new insights in the design of modern roses.</title>
        <authorList>
            <person name="Bendahmane M."/>
        </authorList>
    </citation>
    <scope>NUCLEOTIDE SEQUENCE [LARGE SCALE GENOMIC DNA]</scope>
    <source>
        <strain evidence="2">cv. Old Blush</strain>
    </source>
</reference>
<comment type="caution">
    <text evidence="1">The sequence shown here is derived from an EMBL/GenBank/DDBJ whole genome shotgun (WGS) entry which is preliminary data.</text>
</comment>
<evidence type="ECO:0000313" key="1">
    <source>
        <dbReference type="EMBL" id="PRQ25078.1"/>
    </source>
</evidence>
<dbReference type="Gramene" id="PRQ25078">
    <property type="protein sequence ID" value="PRQ25078"/>
    <property type="gene ID" value="RchiOBHm_Chr6g0279651"/>
</dbReference>
<dbReference type="Proteomes" id="UP000238479">
    <property type="component" value="Chromosome 6"/>
</dbReference>
<organism evidence="1 2">
    <name type="scientific">Rosa chinensis</name>
    <name type="common">China rose</name>
    <dbReference type="NCBI Taxonomy" id="74649"/>
    <lineage>
        <taxon>Eukaryota</taxon>
        <taxon>Viridiplantae</taxon>
        <taxon>Streptophyta</taxon>
        <taxon>Embryophyta</taxon>
        <taxon>Tracheophyta</taxon>
        <taxon>Spermatophyta</taxon>
        <taxon>Magnoliopsida</taxon>
        <taxon>eudicotyledons</taxon>
        <taxon>Gunneridae</taxon>
        <taxon>Pentapetalae</taxon>
        <taxon>rosids</taxon>
        <taxon>fabids</taxon>
        <taxon>Rosales</taxon>
        <taxon>Rosaceae</taxon>
        <taxon>Rosoideae</taxon>
        <taxon>Rosoideae incertae sedis</taxon>
        <taxon>Rosa</taxon>
    </lineage>
</organism>
<proteinExistence type="predicted"/>
<sequence>MAMLSFTLFRLILAMGNCMLVIGIHMAALHHMACLSLAFTWQLYTIWLLVRLHESDSGTR</sequence>
<protein>
    <submittedName>
        <fullName evidence="1">Uncharacterized protein</fullName>
    </submittedName>
</protein>
<dbReference type="AlphaFoldDB" id="A0A2P6PT17"/>